<comment type="caution">
    <text evidence="1">The sequence shown here is derived from an EMBL/GenBank/DDBJ whole genome shotgun (WGS) entry which is preliminary data.</text>
</comment>
<proteinExistence type="predicted"/>
<reference evidence="1" key="2">
    <citation type="journal article" date="2021" name="PeerJ">
        <title>Extensive microbial diversity within the chicken gut microbiome revealed by metagenomics and culture.</title>
        <authorList>
            <person name="Gilroy R."/>
            <person name="Ravi A."/>
            <person name="Getino M."/>
            <person name="Pursley I."/>
            <person name="Horton D.L."/>
            <person name="Alikhan N.F."/>
            <person name="Baker D."/>
            <person name="Gharbi K."/>
            <person name="Hall N."/>
            <person name="Watson M."/>
            <person name="Adriaenssens E.M."/>
            <person name="Foster-Nyarko E."/>
            <person name="Jarju S."/>
            <person name="Secka A."/>
            <person name="Antonio M."/>
            <person name="Oren A."/>
            <person name="Chaudhuri R.R."/>
            <person name="La Ragione R."/>
            <person name="Hildebrand F."/>
            <person name="Pallen M.J."/>
        </authorList>
    </citation>
    <scope>NUCLEOTIDE SEQUENCE</scope>
    <source>
        <strain evidence="1">G3-8215</strain>
    </source>
</reference>
<accession>A0A940DPH2</accession>
<reference evidence="1" key="1">
    <citation type="submission" date="2020-10" db="EMBL/GenBank/DDBJ databases">
        <authorList>
            <person name="Gilroy R."/>
        </authorList>
    </citation>
    <scope>NUCLEOTIDE SEQUENCE</scope>
    <source>
        <strain evidence="1">G3-8215</strain>
    </source>
</reference>
<evidence type="ECO:0000313" key="1">
    <source>
        <dbReference type="EMBL" id="MBO8482624.1"/>
    </source>
</evidence>
<name>A0A940DPH2_9BACT</name>
<gene>
    <name evidence="1" type="ORF">IAB75_00670</name>
</gene>
<protein>
    <submittedName>
        <fullName evidence="1">Uncharacterized protein</fullName>
    </submittedName>
</protein>
<organism evidence="1 2">
    <name type="scientific">Candidatus Cryptobacteroides avicola</name>
    <dbReference type="NCBI Taxonomy" id="2840757"/>
    <lineage>
        <taxon>Bacteria</taxon>
        <taxon>Pseudomonadati</taxon>
        <taxon>Bacteroidota</taxon>
        <taxon>Bacteroidia</taxon>
        <taxon>Bacteroidales</taxon>
        <taxon>Candidatus Cryptobacteroides</taxon>
    </lineage>
</organism>
<dbReference type="AlphaFoldDB" id="A0A940DPH2"/>
<dbReference type="Proteomes" id="UP000725002">
    <property type="component" value="Unassembled WGS sequence"/>
</dbReference>
<dbReference type="EMBL" id="JADILV010000005">
    <property type="protein sequence ID" value="MBO8482624.1"/>
    <property type="molecule type" value="Genomic_DNA"/>
</dbReference>
<evidence type="ECO:0000313" key="2">
    <source>
        <dbReference type="Proteomes" id="UP000725002"/>
    </source>
</evidence>
<sequence length="94" mass="10265">MSNNRLSLEALKSHLFETLEGVKNLSDEEASPCEKIGIDQAKQIVDIAGKIIDVYKVQVDAMQVLNRMDNVAPPERIAEDLGIVASGTLEIGEK</sequence>